<evidence type="ECO:0000256" key="7">
    <source>
        <dbReference type="ARBA" id="ARBA00022763"/>
    </source>
</evidence>
<evidence type="ECO:0000313" key="18">
    <source>
        <dbReference type="EMBL" id="RMX52447.1"/>
    </source>
</evidence>
<keyword evidence="8" id="KW-0378">Hydrolase</keyword>
<evidence type="ECO:0000256" key="2">
    <source>
        <dbReference type="ARBA" id="ARBA00004123"/>
    </source>
</evidence>
<dbReference type="EMBL" id="RCHS01001633">
    <property type="protein sequence ID" value="RMX52447.1"/>
    <property type="molecule type" value="Genomic_DNA"/>
</dbReference>
<dbReference type="PANTHER" id="PTHR11081">
    <property type="entry name" value="FLAP ENDONUCLEASE FAMILY MEMBER"/>
    <property type="match status" value="1"/>
</dbReference>
<keyword evidence="4" id="KW-0540">Nuclease</keyword>
<dbReference type="Pfam" id="PF18704">
    <property type="entry name" value="Chromo_2"/>
    <property type="match status" value="1"/>
</dbReference>
<evidence type="ECO:0000256" key="4">
    <source>
        <dbReference type="ARBA" id="ARBA00022722"/>
    </source>
</evidence>
<dbReference type="CDD" id="cd09869">
    <property type="entry name" value="PIN_GEN1"/>
    <property type="match status" value="1"/>
</dbReference>
<feature type="domain" description="XPG N-terminal" evidence="17">
    <location>
        <begin position="1"/>
        <end position="96"/>
    </location>
</feature>
<keyword evidence="7" id="KW-0227">DNA damage</keyword>
<evidence type="ECO:0000256" key="14">
    <source>
        <dbReference type="ARBA" id="ARBA00070188"/>
    </source>
</evidence>
<proteinExistence type="inferred from homology"/>
<keyword evidence="11" id="KW-0539">Nucleus</keyword>
<evidence type="ECO:0000256" key="10">
    <source>
        <dbReference type="ARBA" id="ARBA00023204"/>
    </source>
</evidence>
<dbReference type="SMART" id="SM00485">
    <property type="entry name" value="XPGN"/>
    <property type="match status" value="1"/>
</dbReference>
<reference evidence="18 19" key="1">
    <citation type="journal article" date="2018" name="Sci. Rep.">
        <title>Comparative analysis of the Pocillopora damicornis genome highlights role of immune system in coral evolution.</title>
        <authorList>
            <person name="Cunning R."/>
            <person name="Bay R.A."/>
            <person name="Gillette P."/>
            <person name="Baker A.C."/>
            <person name="Traylor-Knowles N."/>
        </authorList>
    </citation>
    <scope>NUCLEOTIDE SEQUENCE [LARGE SCALE GENOMIC DNA]</scope>
    <source>
        <strain evidence="18">RSMAS</strain>
        <tissue evidence="18">Whole animal</tissue>
    </source>
</reference>
<dbReference type="InterPro" id="IPR006085">
    <property type="entry name" value="XPG_DNA_repair_N"/>
</dbReference>
<keyword evidence="10" id="KW-0234">DNA repair</keyword>
<keyword evidence="19" id="KW-1185">Reference proteome</keyword>
<dbReference type="FunFam" id="1.10.150.20:FF:000030">
    <property type="entry name" value="Flap endonuclease GEN-like 1"/>
    <property type="match status" value="1"/>
</dbReference>
<evidence type="ECO:0000313" key="19">
    <source>
        <dbReference type="Proteomes" id="UP000275408"/>
    </source>
</evidence>
<dbReference type="FunFam" id="3.40.50.1010:FF:000024">
    <property type="entry name" value="flap endonuclease GEN homolog 1"/>
    <property type="match status" value="1"/>
</dbReference>
<keyword evidence="5" id="KW-0479">Metal-binding</keyword>
<evidence type="ECO:0000256" key="13">
    <source>
        <dbReference type="ARBA" id="ARBA00063132"/>
    </source>
</evidence>
<comment type="subcellular location">
    <subcellularLocation>
        <location evidence="2">Nucleus</location>
    </subcellularLocation>
</comment>
<dbReference type="SMART" id="SM00484">
    <property type="entry name" value="XPGI"/>
    <property type="match status" value="1"/>
</dbReference>
<comment type="cofactor">
    <cofactor evidence="1">
        <name>Mg(2+)</name>
        <dbReference type="ChEBI" id="CHEBI:18420"/>
    </cofactor>
</comment>
<protein>
    <recommendedName>
        <fullName evidence="14">Flap endonuclease GEN homolog 1</fullName>
    </recommendedName>
</protein>
<dbReference type="Gene3D" id="1.10.150.20">
    <property type="entry name" value="5' to 3' exonuclease, C-terminal subdomain"/>
    <property type="match status" value="1"/>
</dbReference>
<keyword evidence="9" id="KW-0460">Magnesium</keyword>
<dbReference type="InterPro" id="IPR036279">
    <property type="entry name" value="5-3_exonuclease_C_sf"/>
</dbReference>
<dbReference type="GO" id="GO:0000400">
    <property type="term" value="F:four-way junction DNA binding"/>
    <property type="evidence" value="ECO:0007669"/>
    <property type="project" value="TreeGrafter"/>
</dbReference>
<dbReference type="SUPFAM" id="SSF47807">
    <property type="entry name" value="5' to 3' exonuclease, C-terminal subdomain"/>
    <property type="match status" value="1"/>
</dbReference>
<sequence>MGVNNLWFILEPAKRTENLSALRNKTLCVDLSGWICEAQCAKGLKNNVNKPHLRNLFFRLLHLTRLGVKLVFVVDGKPPELKWDAIAKRVQARDGGQFCKVKKPAKASAGSGARVGRSQFAIWVRECRKLLNLLGVPCLESEGEAEALCAWLDLHQIVDGCITNDGDAFLYGARTVYRDLCISGKGGSVECYKMEEIEAKLDLNRQKLVALGILLGCDYLPQGVSGVGKEIAMKLIKSVNHKNLLDRFYEWTKVSDHDEILSSVEKLVKCKALKDKNFPHPEVIQEFLSPKVVPQQVSLKIFNPDLRGLQVLLLITFWQMTSSLENHTMILIQPERIVKSRVQQRIECYEVEWKNLKLGETCPVSFVTIERRELFTQAYPEVVEEFHKNEAAKLSKKTKKKKATTSVSSSDYLENEVEFLSRQLEDLSVGHSQQLQSSVPKNESCSSSLFGDVSTNDSSQDVIDSVLPTFNGYSLHPPRMKLSLVNSGHPDSDDDGYHDDSDDSDDNDDDDDIKECNVNIPGDPNLLQRELAPDNLDSEYGCGVDGSYEGISKSLMLRDVQATQCHLQVDFSIENHDMTDKKISNVKTNEYPRKRHEARTVEEVKSISESTTQNDFKSRNINEHGKKFMLVNNIKKSKQMTVLSEADVIEIFGSSDEDDDSKSFLSKQVSSKFTEKTLKGSVSKIKSRNEIPGFVTESSEMKSLLGPVHYANSDFLGQTHQHNFPEEYSFRTNECVPGSLQEFLRDHSRAFLSKDDMKYVNDTEKSKKELLESKGQVLKPQNNGLISAPQSSNCKSKTAVKSDGFSDVYSAGRCEEVQGDKYGKENVDSPFDDFMPAPLSKRLAKQLRGKQRLASLHSISSVTDDK</sequence>
<evidence type="ECO:0000256" key="3">
    <source>
        <dbReference type="ARBA" id="ARBA00022553"/>
    </source>
</evidence>
<name>A0A3M6UFI0_POCDA</name>
<dbReference type="InterPro" id="IPR006086">
    <property type="entry name" value="XPG-I_dom"/>
</dbReference>
<dbReference type="Proteomes" id="UP000275408">
    <property type="component" value="Unassembled WGS sequence"/>
</dbReference>
<dbReference type="PRINTS" id="PR00853">
    <property type="entry name" value="XPGRADSUPER"/>
</dbReference>
<dbReference type="InterPro" id="IPR041012">
    <property type="entry name" value="GEN_chromo"/>
</dbReference>
<dbReference type="GO" id="GO:0017108">
    <property type="term" value="F:5'-flap endonuclease activity"/>
    <property type="evidence" value="ECO:0007669"/>
    <property type="project" value="UniProtKB-ARBA"/>
</dbReference>
<feature type="domain" description="XPG-I" evidence="16">
    <location>
        <begin position="132"/>
        <end position="203"/>
    </location>
</feature>
<evidence type="ECO:0000256" key="8">
    <source>
        <dbReference type="ARBA" id="ARBA00022801"/>
    </source>
</evidence>
<dbReference type="Gene3D" id="3.40.50.1010">
    <property type="entry name" value="5'-nuclease"/>
    <property type="match status" value="1"/>
</dbReference>
<dbReference type="GO" id="GO:0046872">
    <property type="term" value="F:metal ion binding"/>
    <property type="evidence" value="ECO:0007669"/>
    <property type="project" value="UniProtKB-KW"/>
</dbReference>
<comment type="subunit">
    <text evidence="13">Largely monomeric, dimerizes on the Holliday junction and the first nick occurs upon dimerization at the junction.</text>
</comment>
<evidence type="ECO:0000259" key="17">
    <source>
        <dbReference type="SMART" id="SM00485"/>
    </source>
</evidence>
<feature type="region of interest" description="Disordered" evidence="15">
    <location>
        <begin position="481"/>
        <end position="527"/>
    </location>
</feature>
<feature type="compositionally biased region" description="Acidic residues" evidence="15">
    <location>
        <begin position="492"/>
        <end position="513"/>
    </location>
</feature>
<dbReference type="GO" id="GO:0006281">
    <property type="term" value="P:DNA repair"/>
    <property type="evidence" value="ECO:0007669"/>
    <property type="project" value="UniProtKB-KW"/>
</dbReference>
<comment type="caution">
    <text evidence="18">The sequence shown here is derived from an EMBL/GenBank/DDBJ whole genome shotgun (WGS) entry which is preliminary data.</text>
</comment>
<dbReference type="InterPro" id="IPR006084">
    <property type="entry name" value="XPG/Rad2"/>
</dbReference>
<dbReference type="AlphaFoldDB" id="A0A3M6UFI0"/>
<evidence type="ECO:0000256" key="11">
    <source>
        <dbReference type="ARBA" id="ARBA00023242"/>
    </source>
</evidence>
<dbReference type="OrthoDB" id="2959108at2759"/>
<dbReference type="STRING" id="46731.A0A3M6UFI0"/>
<evidence type="ECO:0000259" key="16">
    <source>
        <dbReference type="SMART" id="SM00484"/>
    </source>
</evidence>
<dbReference type="InterPro" id="IPR029060">
    <property type="entry name" value="PIN-like_dom_sf"/>
</dbReference>
<keyword evidence="6" id="KW-0255">Endonuclease</keyword>
<gene>
    <name evidence="18" type="ORF">pdam_00020293</name>
</gene>
<comment type="similarity">
    <text evidence="12">Belongs to the XPG/RAD2 endonuclease family. GEN subfamily.</text>
</comment>
<evidence type="ECO:0000256" key="15">
    <source>
        <dbReference type="SAM" id="MobiDB-lite"/>
    </source>
</evidence>
<evidence type="ECO:0000256" key="6">
    <source>
        <dbReference type="ARBA" id="ARBA00022759"/>
    </source>
</evidence>
<dbReference type="GO" id="GO:0008821">
    <property type="term" value="F:crossover junction DNA endonuclease activity"/>
    <property type="evidence" value="ECO:0007669"/>
    <property type="project" value="UniProtKB-ARBA"/>
</dbReference>
<evidence type="ECO:0000256" key="12">
    <source>
        <dbReference type="ARBA" id="ARBA00038112"/>
    </source>
</evidence>
<evidence type="ECO:0000256" key="9">
    <source>
        <dbReference type="ARBA" id="ARBA00022842"/>
    </source>
</evidence>
<evidence type="ECO:0000256" key="5">
    <source>
        <dbReference type="ARBA" id="ARBA00022723"/>
    </source>
</evidence>
<keyword evidence="3" id="KW-0597">Phosphoprotein</keyword>
<feature type="region of interest" description="Disordered" evidence="15">
    <location>
        <begin position="431"/>
        <end position="458"/>
    </location>
</feature>
<accession>A0A3M6UFI0</accession>
<dbReference type="SUPFAM" id="SSF88723">
    <property type="entry name" value="PIN domain-like"/>
    <property type="match status" value="1"/>
</dbReference>
<dbReference type="Pfam" id="PF00867">
    <property type="entry name" value="XPG_I"/>
    <property type="match status" value="1"/>
</dbReference>
<dbReference type="PANTHER" id="PTHR11081:SF70">
    <property type="entry name" value="FLAP ENDONUCLEASE GEN HOMOLOG 1"/>
    <property type="match status" value="1"/>
</dbReference>
<dbReference type="Pfam" id="PF00752">
    <property type="entry name" value="XPG_N"/>
    <property type="match status" value="1"/>
</dbReference>
<evidence type="ECO:0000256" key="1">
    <source>
        <dbReference type="ARBA" id="ARBA00001946"/>
    </source>
</evidence>
<dbReference type="GO" id="GO:0005634">
    <property type="term" value="C:nucleus"/>
    <property type="evidence" value="ECO:0007669"/>
    <property type="project" value="UniProtKB-SubCell"/>
</dbReference>
<organism evidence="18 19">
    <name type="scientific">Pocillopora damicornis</name>
    <name type="common">Cauliflower coral</name>
    <name type="synonym">Millepora damicornis</name>
    <dbReference type="NCBI Taxonomy" id="46731"/>
    <lineage>
        <taxon>Eukaryota</taxon>
        <taxon>Metazoa</taxon>
        <taxon>Cnidaria</taxon>
        <taxon>Anthozoa</taxon>
        <taxon>Hexacorallia</taxon>
        <taxon>Scleractinia</taxon>
        <taxon>Astrocoeniina</taxon>
        <taxon>Pocilloporidae</taxon>
        <taxon>Pocillopora</taxon>
    </lineage>
</organism>